<evidence type="ECO:0000256" key="2">
    <source>
        <dbReference type="ARBA" id="ARBA00009263"/>
    </source>
</evidence>
<dbReference type="InterPro" id="IPR016040">
    <property type="entry name" value="NAD(P)-bd_dom"/>
</dbReference>
<organism evidence="6">
    <name type="scientific">marine metagenome</name>
    <dbReference type="NCBI Taxonomy" id="408172"/>
    <lineage>
        <taxon>unclassified sequences</taxon>
        <taxon>metagenomes</taxon>
        <taxon>ecological metagenomes</taxon>
    </lineage>
</organism>
<evidence type="ECO:0000256" key="3">
    <source>
        <dbReference type="ARBA" id="ARBA00011989"/>
    </source>
</evidence>
<dbReference type="PANTHER" id="PTHR43715:SF1">
    <property type="entry name" value="GDP-MANNOSE 4,6 DEHYDRATASE"/>
    <property type="match status" value="1"/>
</dbReference>
<dbReference type="PANTHER" id="PTHR43715">
    <property type="entry name" value="GDP-MANNOSE 4,6-DEHYDRATASE"/>
    <property type="match status" value="1"/>
</dbReference>
<comment type="cofactor">
    <cofactor evidence="1">
        <name>NADP(+)</name>
        <dbReference type="ChEBI" id="CHEBI:58349"/>
    </cofactor>
</comment>
<protein>
    <recommendedName>
        <fullName evidence="3">GDP-mannose 4,6-dehydratase</fullName>
        <ecNumber evidence="3">4.2.1.47</ecNumber>
    </recommendedName>
</protein>
<reference evidence="6" key="1">
    <citation type="submission" date="2018-05" db="EMBL/GenBank/DDBJ databases">
        <authorList>
            <person name="Lanie J.A."/>
            <person name="Ng W.-L."/>
            <person name="Kazmierczak K.M."/>
            <person name="Andrzejewski T.M."/>
            <person name="Davidsen T.M."/>
            <person name="Wayne K.J."/>
            <person name="Tettelin H."/>
            <person name="Glass J.I."/>
            <person name="Rusch D."/>
            <person name="Podicherti R."/>
            <person name="Tsui H.-C.T."/>
            <person name="Winkler M.E."/>
        </authorList>
    </citation>
    <scope>NUCLEOTIDE SEQUENCE</scope>
</reference>
<dbReference type="InterPro" id="IPR036291">
    <property type="entry name" value="NAD(P)-bd_dom_sf"/>
</dbReference>
<feature type="non-terminal residue" evidence="6">
    <location>
        <position position="145"/>
    </location>
</feature>
<name>A0A382V686_9ZZZZ</name>
<comment type="similarity">
    <text evidence="2">Belongs to the NAD(P)-dependent epimerase/dehydratase family. GDP-mannose 4,6-dehydratase subfamily.</text>
</comment>
<dbReference type="AlphaFoldDB" id="A0A382V686"/>
<gene>
    <name evidence="6" type="ORF">METZ01_LOCUS394265</name>
</gene>
<dbReference type="InterPro" id="IPR006368">
    <property type="entry name" value="GDP_Man_deHydtase"/>
</dbReference>
<evidence type="ECO:0000259" key="5">
    <source>
        <dbReference type="Pfam" id="PF16363"/>
    </source>
</evidence>
<dbReference type="EC" id="4.2.1.47" evidence="3"/>
<dbReference type="Gene3D" id="3.40.50.720">
    <property type="entry name" value="NAD(P)-binding Rossmann-like Domain"/>
    <property type="match status" value="1"/>
</dbReference>
<dbReference type="Pfam" id="PF16363">
    <property type="entry name" value="GDP_Man_Dehyd"/>
    <property type="match status" value="1"/>
</dbReference>
<dbReference type="GO" id="GO:0042351">
    <property type="term" value="P:'de novo' GDP-L-fucose biosynthetic process"/>
    <property type="evidence" value="ECO:0007669"/>
    <property type="project" value="TreeGrafter"/>
</dbReference>
<proteinExistence type="inferred from homology"/>
<dbReference type="SUPFAM" id="SSF51735">
    <property type="entry name" value="NAD(P)-binding Rossmann-fold domains"/>
    <property type="match status" value="1"/>
</dbReference>
<evidence type="ECO:0000256" key="4">
    <source>
        <dbReference type="ARBA" id="ARBA00023239"/>
    </source>
</evidence>
<dbReference type="GO" id="GO:0008446">
    <property type="term" value="F:GDP-mannose 4,6-dehydratase activity"/>
    <property type="evidence" value="ECO:0007669"/>
    <property type="project" value="UniProtKB-EC"/>
</dbReference>
<feature type="domain" description="NAD(P)-binding" evidence="5">
    <location>
        <begin position="1"/>
        <end position="144"/>
    </location>
</feature>
<accession>A0A382V686</accession>
<evidence type="ECO:0000256" key="1">
    <source>
        <dbReference type="ARBA" id="ARBA00001937"/>
    </source>
</evidence>
<evidence type="ECO:0000313" key="6">
    <source>
        <dbReference type="EMBL" id="SVD41411.1"/>
    </source>
</evidence>
<dbReference type="FunFam" id="3.40.50.720:FF:000924">
    <property type="entry name" value="GDP-mannose 4,6 dehydratase"/>
    <property type="match status" value="1"/>
</dbReference>
<dbReference type="EMBL" id="UINC01149129">
    <property type="protein sequence ID" value="SVD41411.1"/>
    <property type="molecule type" value="Genomic_DNA"/>
</dbReference>
<sequence length="145" mass="16434">MLKKKYLVHGLIRKSATGNTKNIDHVINDSKLFNKSFFLHRGDLLDAVSLNNIIAKVQPAEIYNFADQDHVGWSYEIPTYSLRITALSVIEILEILKNSKKKIKYFQPISSNIFGITNKKKQNEKTSTNPNSIYALAKATAYQAC</sequence>
<keyword evidence="4" id="KW-0456">Lyase</keyword>